<dbReference type="Proteomes" id="UP000321562">
    <property type="component" value="Unassembled WGS sequence"/>
</dbReference>
<dbReference type="InterPro" id="IPR001789">
    <property type="entry name" value="Sig_transdc_resp-reg_receiver"/>
</dbReference>
<dbReference type="PANTHER" id="PTHR44591">
    <property type="entry name" value="STRESS RESPONSE REGULATOR PROTEIN 1"/>
    <property type="match status" value="1"/>
</dbReference>
<keyword evidence="5" id="KW-1185">Reference proteome</keyword>
<evidence type="ECO:0000313" key="4">
    <source>
        <dbReference type="EMBL" id="TXB69068.1"/>
    </source>
</evidence>
<dbReference type="AlphaFoldDB" id="A0A5C6S2J8"/>
<accession>A0A5C6S2J8</accession>
<evidence type="ECO:0000259" key="3">
    <source>
        <dbReference type="PROSITE" id="PS50110"/>
    </source>
</evidence>
<reference evidence="4 5" key="1">
    <citation type="submission" date="2019-08" db="EMBL/GenBank/DDBJ databases">
        <authorList>
            <person name="Ye J."/>
        </authorList>
    </citation>
    <scope>NUCLEOTIDE SEQUENCE [LARGE SCALE GENOMIC DNA]</scope>
    <source>
        <strain evidence="4 5">TK008</strain>
    </source>
</reference>
<dbReference type="RefSeq" id="WP_147097639.1">
    <property type="nucleotide sequence ID" value="NZ_JBHUFH010000002.1"/>
</dbReference>
<dbReference type="SUPFAM" id="SSF52172">
    <property type="entry name" value="CheY-like"/>
    <property type="match status" value="1"/>
</dbReference>
<dbReference type="CDD" id="cd00156">
    <property type="entry name" value="REC"/>
    <property type="match status" value="1"/>
</dbReference>
<dbReference type="SMART" id="SM00448">
    <property type="entry name" value="REC"/>
    <property type="match status" value="1"/>
</dbReference>
<organism evidence="4 5">
    <name type="scientific">Paracoccus aurantiacus</name>
    <dbReference type="NCBI Taxonomy" id="2599412"/>
    <lineage>
        <taxon>Bacteria</taxon>
        <taxon>Pseudomonadati</taxon>
        <taxon>Pseudomonadota</taxon>
        <taxon>Alphaproteobacteria</taxon>
        <taxon>Rhodobacterales</taxon>
        <taxon>Paracoccaceae</taxon>
        <taxon>Paracoccus</taxon>
    </lineage>
</organism>
<gene>
    <name evidence="4" type="ORF">FQV27_08815</name>
</gene>
<protein>
    <submittedName>
        <fullName evidence="4">Response regulator</fullName>
    </submittedName>
</protein>
<dbReference type="InterPro" id="IPR050595">
    <property type="entry name" value="Bact_response_regulator"/>
</dbReference>
<dbReference type="InterPro" id="IPR011006">
    <property type="entry name" value="CheY-like_superfamily"/>
</dbReference>
<evidence type="ECO:0000313" key="5">
    <source>
        <dbReference type="Proteomes" id="UP000321562"/>
    </source>
</evidence>
<proteinExistence type="predicted"/>
<feature type="domain" description="Response regulatory" evidence="3">
    <location>
        <begin position="28"/>
        <end position="141"/>
    </location>
</feature>
<dbReference type="GO" id="GO:0000160">
    <property type="term" value="P:phosphorelay signal transduction system"/>
    <property type="evidence" value="ECO:0007669"/>
    <property type="project" value="InterPro"/>
</dbReference>
<comment type="caution">
    <text evidence="4">The sequence shown here is derived from an EMBL/GenBank/DDBJ whole genome shotgun (WGS) entry which is preliminary data.</text>
</comment>
<sequence>MQTEQNSLAAAAPLWRAQLPGRPLSGLTVLMVEDSRFASEAMRLLCLRSGARIRRADSLRTAMRHLQTYRPSVVIVDMGLPDGSGAELIAQIATVGTGAPVTIGISGDPETEGEAIDAGAAGFLTKPIESLAVFQQAVLSALPADVLPRGLRVLPDDIITPDKSALRDDLAHVAEILAGTSDASAIDYVARFLTGVARSAHDLPLAEAAAALAQDHGAGRGVAIDLARISGLVHERLAATGSA</sequence>
<dbReference type="EMBL" id="VOPL01000003">
    <property type="protein sequence ID" value="TXB69068.1"/>
    <property type="molecule type" value="Genomic_DNA"/>
</dbReference>
<evidence type="ECO:0000256" key="2">
    <source>
        <dbReference type="PROSITE-ProRule" id="PRU00169"/>
    </source>
</evidence>
<feature type="modified residue" description="4-aspartylphosphate" evidence="2">
    <location>
        <position position="77"/>
    </location>
</feature>
<evidence type="ECO:0000256" key="1">
    <source>
        <dbReference type="ARBA" id="ARBA00022553"/>
    </source>
</evidence>
<dbReference type="Gene3D" id="3.40.50.2300">
    <property type="match status" value="1"/>
</dbReference>
<dbReference type="Pfam" id="PF00072">
    <property type="entry name" value="Response_reg"/>
    <property type="match status" value="1"/>
</dbReference>
<name>A0A5C6S2J8_9RHOB</name>
<dbReference type="PANTHER" id="PTHR44591:SF3">
    <property type="entry name" value="RESPONSE REGULATORY DOMAIN-CONTAINING PROTEIN"/>
    <property type="match status" value="1"/>
</dbReference>
<dbReference type="OrthoDB" id="7831674at2"/>
<dbReference type="PROSITE" id="PS50110">
    <property type="entry name" value="RESPONSE_REGULATORY"/>
    <property type="match status" value="1"/>
</dbReference>
<keyword evidence="1 2" id="KW-0597">Phosphoprotein</keyword>